<name>A0ABW9RYQ1_9BACT</name>
<dbReference type="PANTHER" id="PTHR21666:SF268">
    <property type="entry name" value="PEPTIDASE M23 DOMAIN-CONTAINING PROTEIN"/>
    <property type="match status" value="1"/>
</dbReference>
<dbReference type="SUPFAM" id="SSF51261">
    <property type="entry name" value="Duplicated hybrid motif"/>
    <property type="match status" value="1"/>
</dbReference>
<dbReference type="PROSITE" id="PS51257">
    <property type="entry name" value="PROKAR_LIPOPROTEIN"/>
    <property type="match status" value="1"/>
</dbReference>
<evidence type="ECO:0000259" key="1">
    <source>
        <dbReference type="Pfam" id="PF01551"/>
    </source>
</evidence>
<gene>
    <name evidence="3" type="ORF">E1163_24805</name>
</gene>
<evidence type="ECO:0008006" key="5">
    <source>
        <dbReference type="Google" id="ProtNLM"/>
    </source>
</evidence>
<evidence type="ECO:0000259" key="2">
    <source>
        <dbReference type="Pfam" id="PF08239"/>
    </source>
</evidence>
<feature type="domain" description="M23ase beta-sheet core" evidence="1">
    <location>
        <begin position="194"/>
        <end position="289"/>
    </location>
</feature>
<dbReference type="Gene3D" id="2.30.30.40">
    <property type="entry name" value="SH3 Domains"/>
    <property type="match status" value="1"/>
</dbReference>
<dbReference type="Pfam" id="PF01551">
    <property type="entry name" value="Peptidase_M23"/>
    <property type="match status" value="1"/>
</dbReference>
<reference evidence="3 4" key="1">
    <citation type="submission" date="2019-02" db="EMBL/GenBank/DDBJ databases">
        <authorList>
            <person name="Goldberg S.R."/>
            <person name="Haltli B.A."/>
            <person name="Correa H."/>
            <person name="Russell K.G."/>
        </authorList>
    </citation>
    <scope>NUCLEOTIDE SEQUENCE [LARGE SCALE GENOMIC DNA]</scope>
    <source>
        <strain evidence="3 4">JCM 16186</strain>
    </source>
</reference>
<dbReference type="PANTHER" id="PTHR21666">
    <property type="entry name" value="PEPTIDASE-RELATED"/>
    <property type="match status" value="1"/>
</dbReference>
<evidence type="ECO:0000313" key="4">
    <source>
        <dbReference type="Proteomes" id="UP000798808"/>
    </source>
</evidence>
<dbReference type="InterPro" id="IPR003646">
    <property type="entry name" value="SH3-like_bac-type"/>
</dbReference>
<dbReference type="EMBL" id="SMLW01000656">
    <property type="protein sequence ID" value="MTI28200.1"/>
    <property type="molecule type" value="Genomic_DNA"/>
</dbReference>
<dbReference type="Pfam" id="PF08239">
    <property type="entry name" value="SH3_3"/>
    <property type="match status" value="1"/>
</dbReference>
<keyword evidence="4" id="KW-1185">Reference proteome</keyword>
<evidence type="ECO:0000313" key="3">
    <source>
        <dbReference type="EMBL" id="MTI28200.1"/>
    </source>
</evidence>
<organism evidence="3 4">
    <name type="scientific">Fulvivirga kasyanovii</name>
    <dbReference type="NCBI Taxonomy" id="396812"/>
    <lineage>
        <taxon>Bacteria</taxon>
        <taxon>Pseudomonadati</taxon>
        <taxon>Bacteroidota</taxon>
        <taxon>Cytophagia</taxon>
        <taxon>Cytophagales</taxon>
        <taxon>Fulvivirgaceae</taxon>
        <taxon>Fulvivirga</taxon>
    </lineage>
</organism>
<dbReference type="InterPro" id="IPR050570">
    <property type="entry name" value="Cell_wall_metabolism_enzyme"/>
</dbReference>
<dbReference type="Proteomes" id="UP000798808">
    <property type="component" value="Unassembled WGS sequence"/>
</dbReference>
<proteinExistence type="predicted"/>
<dbReference type="CDD" id="cd12797">
    <property type="entry name" value="M23_peptidase"/>
    <property type="match status" value="1"/>
</dbReference>
<protein>
    <recommendedName>
        <fullName evidence="5">Peptidase M23</fullName>
    </recommendedName>
</protein>
<dbReference type="Gene3D" id="2.70.70.10">
    <property type="entry name" value="Glucose Permease (Domain IIA)"/>
    <property type="match status" value="1"/>
</dbReference>
<comment type="caution">
    <text evidence="3">The sequence shown here is derived from an EMBL/GenBank/DDBJ whole genome shotgun (WGS) entry which is preliminary data.</text>
</comment>
<sequence length="443" mass="49092">MRALIVLITVFLLSCNGFKKVKEAFRSHTPYEEYKSLLEKAELKKTAIAQQWIEAGENALRDSLFISMPHSEAGYFHASAPDAHTYRFQVKRGQKLKVSLDATKADNASLFVDLFELDDNEWNQIAHGDSSSNLEHEFKKDQNCLLRLQPELLVDIYYTVTLTVSPTLINPVSGASNRSIQSIFGDPRDGGLRSHEGIDIFADRGTPVIAPAKGIVTRVGSSNLGGNVVWMKDLKRNLNYYFAHLDRQLVNAGKAVSAGDTLGLVGNTGNAKYTSPHLHFGIYQYGAVNPLGYVQTIDNDVESIIIDSAVLGQPYKVISQTVNFRKGPGTQHEVNGQLNEDTYLTISGECKGWYRAQLPDQQEGYIFKSLVTPVTVGTEITLQETVAIRSSPDSTGIPKTHLVPPYQVESLASYKGFRYVRTSQNITGWIDVSLISSQKDTKR</sequence>
<dbReference type="InterPro" id="IPR016047">
    <property type="entry name" value="M23ase_b-sheet_dom"/>
</dbReference>
<feature type="domain" description="SH3b" evidence="2">
    <location>
        <begin position="321"/>
        <end position="371"/>
    </location>
</feature>
<accession>A0ABW9RYQ1</accession>
<dbReference type="InterPro" id="IPR011055">
    <property type="entry name" value="Dup_hybrid_motif"/>
</dbReference>